<keyword evidence="1" id="KW-0812">Transmembrane</keyword>
<proteinExistence type="predicted"/>
<protein>
    <submittedName>
        <fullName evidence="3">DMT family transporter</fullName>
    </submittedName>
</protein>
<evidence type="ECO:0000313" key="3">
    <source>
        <dbReference type="EMBL" id="THJ32986.1"/>
    </source>
</evidence>
<accession>A0A4S5BT58</accession>
<dbReference type="Gene3D" id="1.10.3730.20">
    <property type="match status" value="1"/>
</dbReference>
<feature type="transmembrane region" description="Helical" evidence="1">
    <location>
        <begin position="42"/>
        <end position="59"/>
    </location>
</feature>
<evidence type="ECO:0000256" key="1">
    <source>
        <dbReference type="SAM" id="Phobius"/>
    </source>
</evidence>
<name>A0A4S5BT58_9BURK</name>
<sequence>MRAFSHDTKAHEPSRHMRVSRAHLLTAFVHPRAVTTKSHPSAITGILLTCLAVVFFGLLDSSVRYVAAVVPVLMALWIRYLVHTTLTMGMLYKKTGQWLPRSNNWPWQIVRACCFVMSNAFAFLSLRYIMIAEFTAIALIAPVVVSVLAMLVLHEKLSIARWLLLALALSGALVIVRPGNVGLGWYILFPLMQVVSNVIYLLVTAHVAQYDEPLTTHLYTGVLGLVLASCVLPFFWQTPDFHWAIWATMIAGGICGTVGHLLLIHAYRFAKSTVLMPYLYVQVAIATLLGWLLFDNIPDEISFFGIAMIVCSGVGGAILTLRPTKPRAS</sequence>
<dbReference type="PANTHER" id="PTHR22911">
    <property type="entry name" value="ACYL-MALONYL CONDENSING ENZYME-RELATED"/>
    <property type="match status" value="1"/>
</dbReference>
<feature type="transmembrane region" description="Helical" evidence="1">
    <location>
        <begin position="160"/>
        <end position="177"/>
    </location>
</feature>
<dbReference type="InterPro" id="IPR037185">
    <property type="entry name" value="EmrE-like"/>
</dbReference>
<feature type="transmembrane region" description="Helical" evidence="1">
    <location>
        <begin position="65"/>
        <end position="88"/>
    </location>
</feature>
<feature type="transmembrane region" description="Helical" evidence="1">
    <location>
        <begin position="275"/>
        <end position="294"/>
    </location>
</feature>
<feature type="transmembrane region" description="Helical" evidence="1">
    <location>
        <begin position="243"/>
        <end position="263"/>
    </location>
</feature>
<keyword evidence="1" id="KW-1133">Transmembrane helix</keyword>
<keyword evidence="1" id="KW-0472">Membrane</keyword>
<feature type="domain" description="EamA" evidence="2">
    <location>
        <begin position="44"/>
        <end position="176"/>
    </location>
</feature>
<feature type="transmembrane region" description="Helical" evidence="1">
    <location>
        <begin position="183"/>
        <end position="205"/>
    </location>
</feature>
<dbReference type="OrthoDB" id="8584557at2"/>
<dbReference type="EMBL" id="SSWX01000012">
    <property type="protein sequence ID" value="THJ32986.1"/>
    <property type="molecule type" value="Genomic_DNA"/>
</dbReference>
<feature type="domain" description="EamA" evidence="2">
    <location>
        <begin position="185"/>
        <end position="312"/>
    </location>
</feature>
<dbReference type="InterPro" id="IPR000620">
    <property type="entry name" value="EamA_dom"/>
</dbReference>
<dbReference type="Pfam" id="PF00892">
    <property type="entry name" value="EamA"/>
    <property type="match status" value="2"/>
</dbReference>
<dbReference type="PANTHER" id="PTHR22911:SF103">
    <property type="entry name" value="BLR2811 PROTEIN"/>
    <property type="match status" value="1"/>
</dbReference>
<feature type="transmembrane region" description="Helical" evidence="1">
    <location>
        <begin position="300"/>
        <end position="321"/>
    </location>
</feature>
<feature type="transmembrane region" description="Helical" evidence="1">
    <location>
        <begin position="109"/>
        <end position="130"/>
    </location>
</feature>
<reference evidence="3 4" key="1">
    <citation type="submission" date="2019-04" db="EMBL/GenBank/DDBJ databases">
        <title>Lampropedia sp YIM MLB12 draf genome.</title>
        <authorList>
            <person name="Wang Y.-X."/>
        </authorList>
    </citation>
    <scope>NUCLEOTIDE SEQUENCE [LARGE SCALE GENOMIC DNA]</scope>
    <source>
        <strain evidence="3 4">YIM MLB12</strain>
    </source>
</reference>
<keyword evidence="4" id="KW-1185">Reference proteome</keyword>
<feature type="transmembrane region" description="Helical" evidence="1">
    <location>
        <begin position="136"/>
        <end position="153"/>
    </location>
</feature>
<dbReference type="GO" id="GO:0016020">
    <property type="term" value="C:membrane"/>
    <property type="evidence" value="ECO:0007669"/>
    <property type="project" value="InterPro"/>
</dbReference>
<dbReference type="Proteomes" id="UP000306236">
    <property type="component" value="Unassembled WGS sequence"/>
</dbReference>
<evidence type="ECO:0000313" key="4">
    <source>
        <dbReference type="Proteomes" id="UP000306236"/>
    </source>
</evidence>
<dbReference type="SUPFAM" id="SSF103481">
    <property type="entry name" value="Multidrug resistance efflux transporter EmrE"/>
    <property type="match status" value="2"/>
</dbReference>
<organism evidence="3 4">
    <name type="scientific">Lampropedia aestuarii</name>
    <dbReference type="NCBI Taxonomy" id="2562762"/>
    <lineage>
        <taxon>Bacteria</taxon>
        <taxon>Pseudomonadati</taxon>
        <taxon>Pseudomonadota</taxon>
        <taxon>Betaproteobacteria</taxon>
        <taxon>Burkholderiales</taxon>
        <taxon>Comamonadaceae</taxon>
        <taxon>Lampropedia</taxon>
    </lineage>
</organism>
<dbReference type="AlphaFoldDB" id="A0A4S5BT58"/>
<comment type="caution">
    <text evidence="3">The sequence shown here is derived from an EMBL/GenBank/DDBJ whole genome shotgun (WGS) entry which is preliminary data.</text>
</comment>
<gene>
    <name evidence="3" type="ORF">E8K88_10325</name>
</gene>
<feature type="transmembrane region" description="Helical" evidence="1">
    <location>
        <begin position="217"/>
        <end position="237"/>
    </location>
</feature>
<evidence type="ECO:0000259" key="2">
    <source>
        <dbReference type="Pfam" id="PF00892"/>
    </source>
</evidence>